<gene>
    <name evidence="7" type="primary">speE1</name>
    <name evidence="4" type="synonym">speE</name>
    <name evidence="7" type="ORF">GCM10011374_28950</name>
</gene>
<dbReference type="PROSITE" id="PS51006">
    <property type="entry name" value="PABS_2"/>
    <property type="match status" value="1"/>
</dbReference>
<feature type="active site" description="Proton acceptor" evidence="4 5">
    <location>
        <position position="393"/>
    </location>
</feature>
<sequence length="538" mass="56806">MAVPLDAAAAETPALPGLHLPVGPSLARFLVLLGVFVCAACGMVYELALVALGAYLLGNTVVQASIVLSVMVFAMGIGALASKRLNRWPALSFAAVEALLSLLGGLSVLLLYACFAWLRIYQAATVGVAFALGALIGAEIPLLMNLLQQIRRQSAPDAVADMFAADYVGALLGGLAFPFLLLPALGLLRGALAVGAVNALVGVAVTVWLFRSTLSRRSLAALAAALVAILLVLAGAFWGSGRFEVSARQQLYAQPIVLQQRSEYQDIVMTSAISYDDERLYLNGNLQFSSADEHRYHEALVHPAMDGPRARVLVLGGGDGLAAREILRYADVEALTLVDLDPAVTELARTEPRLTALNGRSLEDPRVEVVNADAFSWLRERAPSGGFDVVVADLPDPDSEATAKLYSQEMYGLVGRALAPGGRLVVQSGSPYFAPEAYWCIGETVEAAGFGATPYNVDVPSFGNWGFFLATADGTADDDGGGPPLGLAEDAPATRFLSEEVLVAAAVFPPDRGPRDVEVSTLLEPVVMGYQQQGWKGY</sequence>
<keyword evidence="3 4" id="KW-0620">Polyamine biosynthesis</keyword>
<dbReference type="Gene3D" id="3.40.50.150">
    <property type="entry name" value="Vaccinia Virus protein VP39"/>
    <property type="match status" value="1"/>
</dbReference>
<comment type="subunit">
    <text evidence="4">Homodimer or homotetramer.</text>
</comment>
<evidence type="ECO:0000256" key="4">
    <source>
        <dbReference type="HAMAP-Rule" id="MF_00198"/>
    </source>
</evidence>
<evidence type="ECO:0000256" key="1">
    <source>
        <dbReference type="ARBA" id="ARBA00007867"/>
    </source>
</evidence>
<dbReference type="GO" id="GO:0010487">
    <property type="term" value="F:thermospermine synthase activity"/>
    <property type="evidence" value="ECO:0007669"/>
    <property type="project" value="UniProtKB-ARBA"/>
</dbReference>
<dbReference type="EC" id="2.5.1.16" evidence="4"/>
<comment type="function">
    <text evidence="4">Catalyzes the irreversible transfer of a propylamine group from the amino donor S-adenosylmethioninamine (decarboxy-AdoMet) to putrescine (1,4-diaminobutane) to yield spermidine.</text>
</comment>
<dbReference type="PROSITE" id="PS01330">
    <property type="entry name" value="PABS_1"/>
    <property type="match status" value="1"/>
</dbReference>
<feature type="transmembrane region" description="Helical" evidence="4">
    <location>
        <begin position="93"/>
        <end position="118"/>
    </location>
</feature>
<accession>A0A917LWM1</accession>
<dbReference type="PANTHER" id="PTHR43317:SF1">
    <property type="entry name" value="THERMOSPERMINE SYNTHASE ACAULIS5"/>
    <property type="match status" value="1"/>
</dbReference>
<feature type="transmembrane region" description="Helical" evidence="4">
    <location>
        <begin position="159"/>
        <end position="181"/>
    </location>
</feature>
<feature type="binding site" evidence="4">
    <location>
        <position position="319"/>
    </location>
    <ligand>
        <name>spermidine</name>
        <dbReference type="ChEBI" id="CHEBI:57834"/>
    </ligand>
</feature>
<dbReference type="InterPro" id="IPR030374">
    <property type="entry name" value="PABS"/>
</dbReference>
<feature type="binding site" evidence="4">
    <location>
        <position position="265"/>
    </location>
    <ligand>
        <name>S-methyl-5'-thioadenosine</name>
        <dbReference type="ChEBI" id="CHEBI:17509"/>
    </ligand>
</feature>
<comment type="catalytic activity">
    <reaction evidence="4">
        <text>S-adenosyl 3-(methylsulfanyl)propylamine + putrescine = S-methyl-5'-thioadenosine + spermidine + H(+)</text>
        <dbReference type="Rhea" id="RHEA:12721"/>
        <dbReference type="ChEBI" id="CHEBI:15378"/>
        <dbReference type="ChEBI" id="CHEBI:17509"/>
        <dbReference type="ChEBI" id="CHEBI:57443"/>
        <dbReference type="ChEBI" id="CHEBI:57834"/>
        <dbReference type="ChEBI" id="CHEBI:326268"/>
        <dbReference type="EC" id="2.5.1.16"/>
    </reaction>
</comment>
<feature type="transmembrane region" description="Helical" evidence="4">
    <location>
        <begin position="61"/>
        <end position="81"/>
    </location>
</feature>
<comment type="similarity">
    <text evidence="1 4">Belongs to the spermidine/spermine synthase family.</text>
</comment>
<evidence type="ECO:0000313" key="8">
    <source>
        <dbReference type="Proteomes" id="UP000638848"/>
    </source>
</evidence>
<dbReference type="Proteomes" id="UP000638848">
    <property type="component" value="Unassembled WGS sequence"/>
</dbReference>
<organism evidence="7 8">
    <name type="scientific">Kocuria dechangensis</name>
    <dbReference type="NCBI Taxonomy" id="1176249"/>
    <lineage>
        <taxon>Bacteria</taxon>
        <taxon>Bacillati</taxon>
        <taxon>Actinomycetota</taxon>
        <taxon>Actinomycetes</taxon>
        <taxon>Micrococcales</taxon>
        <taxon>Micrococcaceae</taxon>
        <taxon>Kocuria</taxon>
    </lineage>
</organism>
<feature type="domain" description="PABS" evidence="6">
    <location>
        <begin position="236"/>
        <end position="472"/>
    </location>
</feature>
<comment type="subcellular location">
    <subcellularLocation>
        <location evidence="4">Cell membrane</location>
        <topology evidence="4">Multi-pass membrane protein</topology>
    </subcellularLocation>
</comment>
<evidence type="ECO:0000256" key="5">
    <source>
        <dbReference type="PROSITE-ProRule" id="PRU00354"/>
    </source>
</evidence>
<evidence type="ECO:0000313" key="7">
    <source>
        <dbReference type="EMBL" id="GGG63694.1"/>
    </source>
</evidence>
<dbReference type="InterPro" id="IPR001045">
    <property type="entry name" value="Spermi_synthase"/>
</dbReference>
<evidence type="ECO:0000256" key="2">
    <source>
        <dbReference type="ARBA" id="ARBA00022679"/>
    </source>
</evidence>
<dbReference type="EMBL" id="BMEQ01000017">
    <property type="protein sequence ID" value="GGG63694.1"/>
    <property type="molecule type" value="Genomic_DNA"/>
</dbReference>
<feature type="binding site" evidence="4">
    <location>
        <begin position="373"/>
        <end position="374"/>
    </location>
    <ligand>
        <name>S-methyl-5'-thioadenosine</name>
        <dbReference type="ChEBI" id="CHEBI:17509"/>
    </ligand>
</feature>
<keyword evidence="4" id="KW-1003">Cell membrane</keyword>
<dbReference type="GO" id="GO:0008295">
    <property type="term" value="P:spermidine biosynthetic process"/>
    <property type="evidence" value="ECO:0007669"/>
    <property type="project" value="UniProtKB-UniRule"/>
</dbReference>
<reference evidence="7" key="1">
    <citation type="journal article" date="2014" name="Int. J. Syst. Evol. Microbiol.">
        <title>Complete genome sequence of Corynebacterium casei LMG S-19264T (=DSM 44701T), isolated from a smear-ripened cheese.</title>
        <authorList>
            <consortium name="US DOE Joint Genome Institute (JGI-PGF)"/>
            <person name="Walter F."/>
            <person name="Albersmeier A."/>
            <person name="Kalinowski J."/>
            <person name="Ruckert C."/>
        </authorList>
    </citation>
    <scope>NUCLEOTIDE SEQUENCE</scope>
    <source>
        <strain evidence="7">CGMCC 1.12187</strain>
    </source>
</reference>
<dbReference type="RefSeq" id="WP_229741873.1">
    <property type="nucleotide sequence ID" value="NZ_BMEQ01000017.1"/>
</dbReference>
<dbReference type="GO" id="GO:0005886">
    <property type="term" value="C:plasma membrane"/>
    <property type="evidence" value="ECO:0007669"/>
    <property type="project" value="UniProtKB-SubCell"/>
</dbReference>
<reference evidence="7" key="2">
    <citation type="submission" date="2020-09" db="EMBL/GenBank/DDBJ databases">
        <authorList>
            <person name="Sun Q."/>
            <person name="Zhou Y."/>
        </authorList>
    </citation>
    <scope>NUCLEOTIDE SEQUENCE</scope>
    <source>
        <strain evidence="7">CGMCC 1.12187</strain>
    </source>
</reference>
<protein>
    <recommendedName>
        <fullName evidence="4">Polyamine aminopropyltransferase</fullName>
    </recommendedName>
    <alternativeName>
        <fullName evidence="4">Putrescine aminopropyltransferase</fullName>
        <shortName evidence="4">PAPT</shortName>
    </alternativeName>
    <alternativeName>
        <fullName evidence="4">Spermidine synthase</fullName>
        <shortName evidence="4">SPDS</shortName>
        <shortName evidence="4">SPDSY</shortName>
        <ecNumber evidence="4">2.5.1.16</ecNumber>
    </alternativeName>
</protein>
<keyword evidence="4" id="KW-0812">Transmembrane</keyword>
<feature type="binding site" evidence="4">
    <location>
        <position position="339"/>
    </location>
    <ligand>
        <name>S-methyl-5'-thioadenosine</name>
        <dbReference type="ChEBI" id="CHEBI:17509"/>
    </ligand>
</feature>
<feature type="transmembrane region" description="Helical" evidence="4">
    <location>
        <begin position="124"/>
        <end position="147"/>
    </location>
</feature>
<dbReference type="InterPro" id="IPR029063">
    <property type="entry name" value="SAM-dependent_MTases_sf"/>
</dbReference>
<evidence type="ECO:0000256" key="3">
    <source>
        <dbReference type="ARBA" id="ARBA00023115"/>
    </source>
</evidence>
<keyword evidence="8" id="KW-1185">Reference proteome</keyword>
<comment type="caution">
    <text evidence="7">The sequence shown here is derived from an EMBL/GenBank/DDBJ whole genome shotgun (WGS) entry which is preliminary data.</text>
</comment>
<dbReference type="PANTHER" id="PTHR43317">
    <property type="entry name" value="THERMOSPERMINE SYNTHASE ACAULIS5"/>
    <property type="match status" value="1"/>
</dbReference>
<dbReference type="CDD" id="cd02440">
    <property type="entry name" value="AdoMet_MTases"/>
    <property type="match status" value="1"/>
</dbReference>
<feature type="transmembrane region" description="Helical" evidence="4">
    <location>
        <begin position="29"/>
        <end position="55"/>
    </location>
</feature>
<dbReference type="Pfam" id="PF01564">
    <property type="entry name" value="Spermine_synth"/>
    <property type="match status" value="1"/>
</dbReference>
<name>A0A917LWM1_9MICC</name>
<feature type="transmembrane region" description="Helical" evidence="4">
    <location>
        <begin position="219"/>
        <end position="239"/>
    </location>
</feature>
<dbReference type="NCBIfam" id="NF037959">
    <property type="entry name" value="MFS_SpdSyn"/>
    <property type="match status" value="1"/>
</dbReference>
<proteinExistence type="inferred from homology"/>
<dbReference type="InterPro" id="IPR030373">
    <property type="entry name" value="PABS_CS"/>
</dbReference>
<feature type="binding site" evidence="4">
    <location>
        <position position="297"/>
    </location>
    <ligand>
        <name>spermidine</name>
        <dbReference type="ChEBI" id="CHEBI:57834"/>
    </ligand>
</feature>
<dbReference type="SUPFAM" id="SSF53335">
    <property type="entry name" value="S-adenosyl-L-methionine-dependent methyltransferases"/>
    <property type="match status" value="1"/>
</dbReference>
<keyword evidence="4" id="KW-0745">Spermidine biosynthesis</keyword>
<keyword evidence="4" id="KW-0472">Membrane</keyword>
<keyword evidence="2 4" id="KW-0808">Transferase</keyword>
<comment type="pathway">
    <text evidence="4">Amine and polyamine biosynthesis; spermidine biosynthesis; spermidine from putrescine: step 1/1.</text>
</comment>
<evidence type="ECO:0000259" key="6">
    <source>
        <dbReference type="PROSITE" id="PS51006"/>
    </source>
</evidence>
<keyword evidence="4" id="KW-1133">Transmembrane helix</keyword>
<dbReference type="HAMAP" id="MF_00198">
    <property type="entry name" value="Spermidine_synth"/>
    <property type="match status" value="1"/>
</dbReference>
<comment type="caution">
    <text evidence="4">Lacks conserved residue(s) required for the propagation of feature annotation.</text>
</comment>
<feature type="transmembrane region" description="Helical" evidence="4">
    <location>
        <begin position="187"/>
        <end position="210"/>
    </location>
</feature>
<dbReference type="NCBIfam" id="NF002956">
    <property type="entry name" value="PRK03612.1"/>
    <property type="match status" value="1"/>
</dbReference>
<dbReference type="GO" id="GO:0004766">
    <property type="term" value="F:spermidine synthase activity"/>
    <property type="evidence" value="ECO:0007669"/>
    <property type="project" value="UniProtKB-UniRule"/>
</dbReference>
<dbReference type="AlphaFoldDB" id="A0A917LWM1"/>